<evidence type="ECO:0000259" key="15">
    <source>
        <dbReference type="PROSITE" id="PS50135"/>
    </source>
</evidence>
<proteinExistence type="evidence at transcript level"/>
<dbReference type="EMBL" id="LR787966">
    <property type="protein sequence ID" value="CAB3263828.1"/>
    <property type="molecule type" value="mRNA"/>
</dbReference>
<comment type="subcellular location">
    <subcellularLocation>
        <location evidence="1">Cytoplasm</location>
    </subcellularLocation>
</comment>
<dbReference type="GO" id="GO:0008270">
    <property type="term" value="F:zinc ion binding"/>
    <property type="evidence" value="ECO:0007669"/>
    <property type="project" value="UniProtKB-KW"/>
</dbReference>
<dbReference type="InterPro" id="IPR000433">
    <property type="entry name" value="Znf_ZZ"/>
</dbReference>
<dbReference type="Gene3D" id="3.30.40.10">
    <property type="entry name" value="Zinc/RING finger domain, C3HC4 (zinc finger)"/>
    <property type="match status" value="2"/>
</dbReference>
<evidence type="ECO:0000256" key="10">
    <source>
        <dbReference type="ARBA" id="ARBA00022976"/>
    </source>
</evidence>
<keyword evidence="6" id="KW-0677">Repeat</keyword>
<evidence type="ECO:0000256" key="8">
    <source>
        <dbReference type="ARBA" id="ARBA00022786"/>
    </source>
</evidence>
<dbReference type="Gene3D" id="2.30.30.40">
    <property type="entry name" value="SH3 Domains"/>
    <property type="match status" value="2"/>
</dbReference>
<feature type="domain" description="MIB/HERC2" evidence="16">
    <location>
        <begin position="90"/>
        <end position="161"/>
    </location>
</feature>
<dbReference type="FunFam" id="2.30.30.40:FF:000078">
    <property type="entry name" value="Putative e3 ubiquitin-protein ligase mib2"/>
    <property type="match status" value="1"/>
</dbReference>
<dbReference type="Gene3D" id="3.30.60.90">
    <property type="match status" value="1"/>
</dbReference>
<feature type="domain" description="RING-type" evidence="14">
    <location>
        <begin position="692"/>
        <end position="726"/>
    </location>
</feature>
<keyword evidence="7 12" id="KW-0863">Zinc-finger</keyword>
<feature type="compositionally biased region" description="Low complexity" evidence="13">
    <location>
        <begin position="450"/>
        <end position="511"/>
    </location>
</feature>
<dbReference type="SMART" id="SM00184">
    <property type="entry name" value="RING"/>
    <property type="match status" value="2"/>
</dbReference>
<dbReference type="UniPathway" id="UPA00143"/>
<feature type="domain" description="ZZ-type" evidence="15">
    <location>
        <begin position="167"/>
        <end position="221"/>
    </location>
</feature>
<dbReference type="PROSITE" id="PS51416">
    <property type="entry name" value="MIB_HERC2"/>
    <property type="match status" value="2"/>
</dbReference>
<protein>
    <submittedName>
        <fullName evidence="17">Zinc finger protein ZF(ZZ/RING)-1</fullName>
    </submittedName>
</protein>
<evidence type="ECO:0000256" key="11">
    <source>
        <dbReference type="ARBA" id="ARBA00023043"/>
    </source>
</evidence>
<dbReference type="InterPro" id="IPR013083">
    <property type="entry name" value="Znf_RING/FYVE/PHD"/>
</dbReference>
<dbReference type="InterPro" id="IPR010606">
    <property type="entry name" value="Mib_Herc2"/>
</dbReference>
<evidence type="ECO:0000256" key="4">
    <source>
        <dbReference type="ARBA" id="ARBA00022679"/>
    </source>
</evidence>
<comment type="pathway">
    <text evidence="2">Protein modification; protein ubiquitination.</text>
</comment>
<accession>A0A6F9DLG4</accession>
<dbReference type="PROSITE" id="PS50089">
    <property type="entry name" value="ZF_RING_2"/>
    <property type="match status" value="2"/>
</dbReference>
<name>A0A6F9DLG4_9ASCI</name>
<dbReference type="GO" id="GO:0004842">
    <property type="term" value="F:ubiquitin-protein transferase activity"/>
    <property type="evidence" value="ECO:0007669"/>
    <property type="project" value="InterPro"/>
</dbReference>
<evidence type="ECO:0000256" key="7">
    <source>
        <dbReference type="ARBA" id="ARBA00022771"/>
    </source>
</evidence>
<feature type="region of interest" description="Disordered" evidence="13">
    <location>
        <begin position="414"/>
        <end position="515"/>
    </location>
</feature>
<dbReference type="SMART" id="SM00291">
    <property type="entry name" value="ZnF_ZZ"/>
    <property type="match status" value="1"/>
</dbReference>
<evidence type="ECO:0000256" key="6">
    <source>
        <dbReference type="ARBA" id="ARBA00022737"/>
    </source>
</evidence>
<reference evidence="17" key="1">
    <citation type="submission" date="2020-04" db="EMBL/GenBank/DDBJ databases">
        <authorList>
            <person name="Neveu A P."/>
        </authorList>
    </citation>
    <scope>NUCLEOTIDE SEQUENCE</scope>
    <source>
        <tissue evidence="17">Whole embryo</tissue>
    </source>
</reference>
<dbReference type="AlphaFoldDB" id="A0A6F9DLG4"/>
<sequence>MGNANRVERSGSPRQFACDKCGQRFPDIIRKIVHESDCEGRPGLRAVGALMALHEDLERRRKLEELKQALVAFNITMEMLKDDDDDSEDESGDDSRKSLLGCRVVRSGSWKWQNQDGGEGNVGTVIKVEKAWLNIVWDSGPNNSYRAGMGDCYDLLVLDSRQAGVKHPNVQCDGCEVRDDCLRGTRWKCHDCEDFDLCTPCFMANKHDMKHRFIRFETTKSSGLLLPSRDKASARIQSKGLFVGATVQRGLHWGWRDQDGGAGKQGRITKIKGFRDEHAHDAASVQWNAGNENTYMVGCNHEVDLKCVTPANGPAYYKDYLWPCGSKPVFTKEKPFKVGDKVEIAFHPLTMKQMQKGHGGWAHHMVILMNKHGVVHSLDSDNDVRVKYDREDLGVTLEDNDCVWIFNPATLKKVSHAPAATTSRPSQARSGPPVLPKPQAYQRPPPPPAGRATSSSTTGSSSQATSTRPGQVSATPSTSSTKPAAALKKVVQSGASAGPSSSKAGSSTGSGTHDFKVGDMVKVSLPADILKDFMVAHTDCWSDEMEQVTDKLGTICSIKPDNLVSVRYQVDPNSGIRLKNQIFIYHREILELVEDQGGMKTKSAIESNNTSGDGKEGGSLEPKPCLICEETIAVIMFKPCGHKILCQGCGTNTPMKRCLSCQTLITKKVMPFEDENEMLKNKLEEMRESQMCAICFDNDRNFAFNPCGHGACGDCTPSLEKCHICRQDIQSTLKLF</sequence>
<dbReference type="Pfam" id="PF18346">
    <property type="entry name" value="SH3_15"/>
    <property type="match status" value="2"/>
</dbReference>
<dbReference type="PANTHER" id="PTHR24202:SF4">
    <property type="entry name" value="E3 UBIQUITIN-PROTEIN LIGASE MIB2-RELATED"/>
    <property type="match status" value="1"/>
</dbReference>
<dbReference type="InterPro" id="IPR043145">
    <property type="entry name" value="Znf_ZZ_sf"/>
</dbReference>
<evidence type="ECO:0000256" key="13">
    <source>
        <dbReference type="SAM" id="MobiDB-lite"/>
    </source>
</evidence>
<dbReference type="PANTHER" id="PTHR24202">
    <property type="entry name" value="E3 UBIQUITIN-PROTEIN LIGASE MIB2"/>
    <property type="match status" value="1"/>
</dbReference>
<dbReference type="GO" id="GO:0016567">
    <property type="term" value="P:protein ubiquitination"/>
    <property type="evidence" value="ECO:0007669"/>
    <property type="project" value="UniProtKB-UniPathway"/>
</dbReference>
<keyword evidence="5" id="KW-0479">Metal-binding</keyword>
<keyword evidence="3" id="KW-0963">Cytoplasm</keyword>
<dbReference type="SUPFAM" id="SSF57850">
    <property type="entry name" value="RING/U-box"/>
    <property type="match status" value="2"/>
</dbReference>
<evidence type="ECO:0000256" key="3">
    <source>
        <dbReference type="ARBA" id="ARBA00022490"/>
    </source>
</evidence>
<keyword evidence="4" id="KW-0808">Transferase</keyword>
<evidence type="ECO:0000256" key="12">
    <source>
        <dbReference type="PROSITE-ProRule" id="PRU00228"/>
    </source>
</evidence>
<dbReference type="Pfam" id="PF13920">
    <property type="entry name" value="zf-C3HC4_3"/>
    <property type="match status" value="2"/>
</dbReference>
<dbReference type="FunFam" id="3.30.60.90:FF:000004">
    <property type="entry name" value="Putative E3 ubiquitin-protein ligase MIB2"/>
    <property type="match status" value="1"/>
</dbReference>
<dbReference type="InterPro" id="IPR001841">
    <property type="entry name" value="Znf_RING"/>
</dbReference>
<keyword evidence="9" id="KW-0862">Zinc</keyword>
<dbReference type="GO" id="GO:0007219">
    <property type="term" value="P:Notch signaling pathway"/>
    <property type="evidence" value="ECO:0007669"/>
    <property type="project" value="UniProtKB-KW"/>
</dbReference>
<keyword evidence="10" id="KW-0914">Notch signaling pathway</keyword>
<evidence type="ECO:0000256" key="2">
    <source>
        <dbReference type="ARBA" id="ARBA00004906"/>
    </source>
</evidence>
<evidence type="ECO:0000259" key="16">
    <source>
        <dbReference type="PROSITE" id="PS51416"/>
    </source>
</evidence>
<organism evidence="17">
    <name type="scientific">Phallusia mammillata</name>
    <dbReference type="NCBI Taxonomy" id="59560"/>
    <lineage>
        <taxon>Eukaryota</taxon>
        <taxon>Metazoa</taxon>
        <taxon>Chordata</taxon>
        <taxon>Tunicata</taxon>
        <taxon>Ascidiacea</taxon>
        <taxon>Phlebobranchia</taxon>
        <taxon>Ascidiidae</taxon>
        <taxon>Phallusia</taxon>
    </lineage>
</organism>
<dbReference type="Pfam" id="PF00569">
    <property type="entry name" value="ZZ"/>
    <property type="match status" value="1"/>
</dbReference>
<feature type="domain" description="RING-type" evidence="14">
    <location>
        <begin position="625"/>
        <end position="662"/>
    </location>
</feature>
<dbReference type="InterPro" id="IPR040847">
    <property type="entry name" value="SH3_15"/>
</dbReference>
<evidence type="ECO:0000256" key="9">
    <source>
        <dbReference type="ARBA" id="ARBA00022833"/>
    </source>
</evidence>
<dbReference type="GO" id="GO:0005737">
    <property type="term" value="C:cytoplasm"/>
    <property type="evidence" value="ECO:0007669"/>
    <property type="project" value="UniProtKB-SubCell"/>
</dbReference>
<keyword evidence="11" id="KW-0040">ANK repeat</keyword>
<evidence type="ECO:0000256" key="5">
    <source>
        <dbReference type="ARBA" id="ARBA00022723"/>
    </source>
</evidence>
<feature type="domain" description="MIB/HERC2" evidence="16">
    <location>
        <begin position="233"/>
        <end position="311"/>
    </location>
</feature>
<dbReference type="Pfam" id="PF06701">
    <property type="entry name" value="MIB_HERC2"/>
    <property type="match status" value="2"/>
</dbReference>
<dbReference type="SUPFAM" id="SSF159034">
    <property type="entry name" value="Mib/herc2 domain-like"/>
    <property type="match status" value="2"/>
</dbReference>
<evidence type="ECO:0000313" key="17">
    <source>
        <dbReference type="EMBL" id="CAB3263828.1"/>
    </source>
</evidence>
<dbReference type="PROSITE" id="PS50135">
    <property type="entry name" value="ZF_ZZ_2"/>
    <property type="match status" value="1"/>
</dbReference>
<evidence type="ECO:0000259" key="14">
    <source>
        <dbReference type="PROSITE" id="PS50089"/>
    </source>
</evidence>
<dbReference type="InterPro" id="IPR037252">
    <property type="entry name" value="Mib_Herc2_sf"/>
</dbReference>
<gene>
    <name evidence="17" type="primary">Mib1-001</name>
</gene>
<feature type="compositionally biased region" description="Polar residues" evidence="13">
    <location>
        <begin position="420"/>
        <end position="429"/>
    </location>
</feature>
<keyword evidence="8" id="KW-0833">Ubl conjugation pathway</keyword>
<evidence type="ECO:0000256" key="1">
    <source>
        <dbReference type="ARBA" id="ARBA00004496"/>
    </source>
</evidence>